<keyword evidence="1" id="KW-1133">Transmembrane helix</keyword>
<accession>A0A8J9YQW7</accession>
<dbReference type="EMBL" id="OV696695">
    <property type="protein sequence ID" value="CAH1237841.1"/>
    <property type="molecule type" value="Genomic_DNA"/>
</dbReference>
<feature type="transmembrane region" description="Helical" evidence="1">
    <location>
        <begin position="167"/>
        <end position="191"/>
    </location>
</feature>
<dbReference type="Proteomes" id="UP000838412">
    <property type="component" value="Chromosome 10"/>
</dbReference>
<keyword evidence="2" id="KW-0732">Signal</keyword>
<feature type="signal peptide" evidence="2">
    <location>
        <begin position="1"/>
        <end position="22"/>
    </location>
</feature>
<gene>
    <name evidence="3" type="primary">Hypp5456</name>
    <name evidence="3" type="ORF">BLAG_LOCUS2647</name>
</gene>
<sequence length="258" mass="28186">MLGRSLLLAAAVLVALLCCATAKPTAEPTAKPVIQCSKRSESCEVCLKLQSSGCFWDLENDTCHELPQGQGTPGPASSGNWTTDHCDSAAVLWPPSLPLTLGVPGQGLVCDAGNDGDRTWLLTGMAIVWGPYLCYWIYQVLKYGGCLPDRCYDEGEKPENCAERCDGLIVVLLVTICLPFIIIVTMAISCYEASTTYNDLYEYWLGSQSSQDPRFKKRLGRGLFFPRTIKEWSEFEPGVAEAGSLSQFKTGLGRTLLH</sequence>
<reference evidence="3" key="1">
    <citation type="submission" date="2022-01" db="EMBL/GenBank/DDBJ databases">
        <authorList>
            <person name="Braso-Vives M."/>
        </authorList>
    </citation>
    <scope>NUCLEOTIDE SEQUENCE</scope>
</reference>
<evidence type="ECO:0000256" key="2">
    <source>
        <dbReference type="SAM" id="SignalP"/>
    </source>
</evidence>
<evidence type="ECO:0000313" key="3">
    <source>
        <dbReference type="EMBL" id="CAH1237841.1"/>
    </source>
</evidence>
<evidence type="ECO:0000313" key="4">
    <source>
        <dbReference type="Proteomes" id="UP000838412"/>
    </source>
</evidence>
<keyword evidence="1" id="KW-0812">Transmembrane</keyword>
<proteinExistence type="predicted"/>
<keyword evidence="4" id="KW-1185">Reference proteome</keyword>
<keyword evidence="1" id="KW-0472">Membrane</keyword>
<organism evidence="3 4">
    <name type="scientific">Branchiostoma lanceolatum</name>
    <name type="common">Common lancelet</name>
    <name type="synonym">Amphioxus lanceolatum</name>
    <dbReference type="NCBI Taxonomy" id="7740"/>
    <lineage>
        <taxon>Eukaryota</taxon>
        <taxon>Metazoa</taxon>
        <taxon>Chordata</taxon>
        <taxon>Cephalochordata</taxon>
        <taxon>Leptocardii</taxon>
        <taxon>Amphioxiformes</taxon>
        <taxon>Branchiostomatidae</taxon>
        <taxon>Branchiostoma</taxon>
    </lineage>
</organism>
<protein>
    <submittedName>
        <fullName evidence="3">Hypp5456 protein</fullName>
    </submittedName>
</protein>
<dbReference type="AlphaFoldDB" id="A0A8J9YQW7"/>
<feature type="chain" id="PRO_5035475514" evidence="2">
    <location>
        <begin position="23"/>
        <end position="258"/>
    </location>
</feature>
<evidence type="ECO:0000256" key="1">
    <source>
        <dbReference type="SAM" id="Phobius"/>
    </source>
</evidence>
<name>A0A8J9YQW7_BRALA</name>